<dbReference type="InterPro" id="IPR025668">
    <property type="entry name" value="Tnp_DDE_dom"/>
</dbReference>
<dbReference type="PANTHER" id="PTHR34631:SF3">
    <property type="entry name" value="ISSOD12 TRANSPOSASE TNPA_ISSOD12"/>
    <property type="match status" value="1"/>
</dbReference>
<dbReference type="Proteomes" id="UP000298774">
    <property type="component" value="Plasmid p3"/>
</dbReference>
<keyword evidence="5" id="KW-1185">Reference proteome</keyword>
<geneLocation type="plasmid" evidence="3 4">
    <name>p3</name>
</geneLocation>
<keyword evidence="3" id="KW-0614">Plasmid</keyword>
<evidence type="ECO:0000313" key="4">
    <source>
        <dbReference type="Proteomes" id="UP000298774"/>
    </source>
</evidence>
<dbReference type="GeneID" id="56447781"/>
<reference evidence="2 5" key="2">
    <citation type="submission" date="2023-11" db="EMBL/GenBank/DDBJ databases">
        <title>MicrobeMod: A computational toolkit for identifying prokaryotic methylation and restriction-modification with nanopore sequencing.</title>
        <authorList>
            <person name="Crits-Christoph A."/>
            <person name="Kang S.C."/>
            <person name="Lee H."/>
            <person name="Ostrov N."/>
        </authorList>
    </citation>
    <scope>NUCLEOTIDE SEQUENCE [LARGE SCALE GENOMIC DNA]</scope>
    <source>
        <strain evidence="2 5">ATCC 29145</strain>
    </source>
</reference>
<dbReference type="RefSeq" id="WP_079285167.1">
    <property type="nucleotide sequence ID" value="NZ_CP032342.1"/>
</dbReference>
<accession>A0A4D8QPD7</accession>
<dbReference type="NCBIfam" id="NF033579">
    <property type="entry name" value="transpos_IS5_2"/>
    <property type="match status" value="1"/>
</dbReference>
<protein>
    <submittedName>
        <fullName evidence="3">IS5 family transposase</fullName>
    </submittedName>
</protein>
<dbReference type="AlphaFoldDB" id="A0A4D8QPD7"/>
<evidence type="ECO:0000313" key="3">
    <source>
        <dbReference type="EMBL" id="QCO12765.1"/>
    </source>
</evidence>
<dbReference type="EMBL" id="CP032342">
    <property type="protein sequence ID" value="QCO12765.1"/>
    <property type="molecule type" value="Genomic_DNA"/>
</dbReference>
<dbReference type="Pfam" id="PF13737">
    <property type="entry name" value="DDE_Tnp_1_5"/>
    <property type="match status" value="1"/>
</dbReference>
<evidence type="ECO:0000313" key="2">
    <source>
        <dbReference type="EMBL" id="MDX5949819.1"/>
    </source>
</evidence>
<dbReference type="InterPro" id="IPR053520">
    <property type="entry name" value="Transposase_Tn903"/>
</dbReference>
<sequence length="322" mass="35667">MPYKANDSHRHKIPKARYRVENWSDYDAALRRCGDLTLWVTPEAIAAWTSPATGRRGRPSRYSDLAIETGLMLRLAFGRPWRQTEGLLGSLMRLLGLVLPVPDHTTFSRRSANLEVASALATTNGPVTVVIDSTGLKVFGKGEWHLEKHGNQARRTWRKLHLAADPDRGVILASELTSNEEGDASLVGPLLDQIARPIGTVLADGTYDCEPVYRAVAAHSPAAEVIIPPRATAVPSDTAESAPTQRDRHIQLINERGRLGWQRAVHYGRRSLGEVAMMRYKQLIGRNFRTRTLPAQKVEATVGCKVMNIMTRLGMPTTRKVA</sequence>
<name>A0A4D8QPD7_AZOBR</name>
<reference evidence="3 4" key="1">
    <citation type="submission" date="2018-09" db="EMBL/GenBank/DDBJ databases">
        <title>Whole genome based analysis of evolution and adaptive divergence in Indian and Brazilian strains of Azospirillum brasilense.</title>
        <authorList>
            <person name="Singh C."/>
            <person name="Tripathi A.K."/>
        </authorList>
    </citation>
    <scope>NUCLEOTIDE SEQUENCE [LARGE SCALE GENOMIC DNA]</scope>
    <source>
        <strain evidence="3 4">MTCC4038</strain>
        <plasmid evidence="3 4">p3</plasmid>
    </source>
</reference>
<evidence type="ECO:0000259" key="1">
    <source>
        <dbReference type="Pfam" id="PF13737"/>
    </source>
</evidence>
<dbReference type="EMBL" id="JAWXYC010000001">
    <property type="protein sequence ID" value="MDX5949819.1"/>
    <property type="molecule type" value="Genomic_DNA"/>
</dbReference>
<proteinExistence type="predicted"/>
<gene>
    <name evidence="3" type="ORF">D3868_27520</name>
    <name evidence="2" type="ORF">SIM66_01155</name>
</gene>
<dbReference type="PANTHER" id="PTHR34631">
    <property type="match status" value="1"/>
</dbReference>
<evidence type="ECO:0000313" key="5">
    <source>
        <dbReference type="Proteomes" id="UP001277471"/>
    </source>
</evidence>
<dbReference type="Proteomes" id="UP001277471">
    <property type="component" value="Unassembled WGS sequence"/>
</dbReference>
<dbReference type="InterPro" id="IPR053172">
    <property type="entry name" value="Tn903_transposase"/>
</dbReference>
<organism evidence="3 4">
    <name type="scientific">Azospirillum brasilense</name>
    <dbReference type="NCBI Taxonomy" id="192"/>
    <lineage>
        <taxon>Bacteria</taxon>
        <taxon>Pseudomonadati</taxon>
        <taxon>Pseudomonadota</taxon>
        <taxon>Alphaproteobacteria</taxon>
        <taxon>Rhodospirillales</taxon>
        <taxon>Azospirillaceae</taxon>
        <taxon>Azospirillum</taxon>
    </lineage>
</organism>
<feature type="domain" description="Transposase DDE" evidence="1">
    <location>
        <begin position="32"/>
        <end position="141"/>
    </location>
</feature>